<protein>
    <submittedName>
        <fullName evidence="2">Uncharacterized protein</fullName>
    </submittedName>
</protein>
<dbReference type="KEGG" id="pht:BLM14_21700"/>
<reference evidence="2 3" key="1">
    <citation type="journal article" date="2017" name="Int J Environ Stud">
        <title>Does the Miocene-Pliocene relict legume Oxytropis triphylla form nitrogen-fixing nodules with a combination of bacterial strains?</title>
        <authorList>
            <person name="Safronova V."/>
            <person name="Belimov A."/>
            <person name="Sazanova A."/>
            <person name="Kuznetsova I."/>
            <person name="Popova J."/>
            <person name="Andronov E."/>
            <person name="Verkhozina A."/>
            <person name="Tikhonovich I."/>
        </authorList>
    </citation>
    <scope>NUCLEOTIDE SEQUENCE [LARGE SCALE GENOMIC DNA]</scope>
    <source>
        <strain evidence="2 3">Tri-38</strain>
    </source>
</reference>
<accession>A0A2N9VZS7</accession>
<evidence type="ECO:0000313" key="3">
    <source>
        <dbReference type="Proteomes" id="UP000232163"/>
    </source>
</evidence>
<organism evidence="2 3">
    <name type="scientific">Phyllobacterium zundukense</name>
    <dbReference type="NCBI Taxonomy" id="1867719"/>
    <lineage>
        <taxon>Bacteria</taxon>
        <taxon>Pseudomonadati</taxon>
        <taxon>Pseudomonadota</taxon>
        <taxon>Alphaproteobacteria</taxon>
        <taxon>Hyphomicrobiales</taxon>
        <taxon>Phyllobacteriaceae</taxon>
        <taxon>Phyllobacterium</taxon>
    </lineage>
</organism>
<keyword evidence="3" id="KW-1185">Reference proteome</keyword>
<sequence>MEPQLRKNSGVMAKDDDRRSATKSLSRPVFCDLQNPLQTGTRNFIVARLVGSCARVNRSSLMACLTSRTGIGMQLLSARRDAYDAVRMTFNHFDYRALAHACARAEYMFRAKGKSAQLATRK</sequence>
<dbReference type="EMBL" id="MZMT01000025">
    <property type="protein sequence ID" value="PIO44995.1"/>
    <property type="molecule type" value="Genomic_DNA"/>
</dbReference>
<name>A0A2N9VZS7_9HYPH</name>
<proteinExistence type="predicted"/>
<evidence type="ECO:0000313" key="2">
    <source>
        <dbReference type="EMBL" id="PIO44995.1"/>
    </source>
</evidence>
<gene>
    <name evidence="2" type="ORF">B5P45_10060</name>
</gene>
<comment type="caution">
    <text evidence="2">The sequence shown here is derived from an EMBL/GenBank/DDBJ whole genome shotgun (WGS) entry which is preliminary data.</text>
</comment>
<dbReference type="Proteomes" id="UP000232163">
    <property type="component" value="Unassembled WGS sequence"/>
</dbReference>
<evidence type="ECO:0000256" key="1">
    <source>
        <dbReference type="SAM" id="MobiDB-lite"/>
    </source>
</evidence>
<feature type="region of interest" description="Disordered" evidence="1">
    <location>
        <begin position="1"/>
        <end position="24"/>
    </location>
</feature>
<dbReference type="AlphaFoldDB" id="A0A2N9VZS7"/>